<comment type="caution">
    <text evidence="1">The sequence shown here is derived from an EMBL/GenBank/DDBJ whole genome shotgun (WGS) entry which is preliminary data.</text>
</comment>
<reference evidence="1 2" key="1">
    <citation type="submission" date="2021-08" db="EMBL/GenBank/DDBJ databases">
        <title>Draft genome sequence of Spirulina subsalsa with high tolerance to salinity and hype-accumulation of phycocyanin.</title>
        <authorList>
            <person name="Pei H."/>
            <person name="Jiang L."/>
        </authorList>
    </citation>
    <scope>NUCLEOTIDE SEQUENCE [LARGE SCALE GENOMIC DNA]</scope>
    <source>
        <strain evidence="1 2">FACHB-351</strain>
    </source>
</reference>
<dbReference type="CDD" id="cd09025">
    <property type="entry name" value="Aldose_epim_Slr1438"/>
    <property type="match status" value="1"/>
</dbReference>
<dbReference type="Gene3D" id="2.70.98.10">
    <property type="match status" value="1"/>
</dbReference>
<dbReference type="PANTHER" id="PTHR11122">
    <property type="entry name" value="APOSPORY-ASSOCIATED PROTEIN C-RELATED"/>
    <property type="match status" value="1"/>
</dbReference>
<organism evidence="1 2">
    <name type="scientific">Spirulina subsalsa FACHB-351</name>
    <dbReference type="NCBI Taxonomy" id="234711"/>
    <lineage>
        <taxon>Bacteria</taxon>
        <taxon>Bacillati</taxon>
        <taxon>Cyanobacteriota</taxon>
        <taxon>Cyanophyceae</taxon>
        <taxon>Spirulinales</taxon>
        <taxon>Spirulinaceae</taxon>
        <taxon>Spirulina</taxon>
    </lineage>
</organism>
<dbReference type="Proteomes" id="UP001526426">
    <property type="component" value="Unassembled WGS sequence"/>
</dbReference>
<gene>
    <name evidence="1" type="ORF">K4A83_14275</name>
</gene>
<keyword evidence="2" id="KW-1185">Reference proteome</keyword>
<accession>A0ABT3L7F2</accession>
<sequence length="289" mass="33317">MFAIALKQEQYQTYILTDQEAHSRIEVVPERGGIITSWRIQGQNLLYFDAERFQNPDLSIRGGIPILFPICGNLPNDLYVHQTKQYQLKQHGFARDLPWTVTERLTEDCAGITLTLTSNDKTYSHYPFEFELQFTYQLKGNSLKILQRYINHSSVEMPFSTGLHPYFWVSDKTKLLLDLPATQYQDHLTQKTQPFKGSFDFTEPEIDLALFPLSRSSASVTNTRHNLKLTLTYSDLYSTLVFWTVQGKDYYCLEPWSAGRNALNSKENLTYLPPGETCDASVEMTVSYC</sequence>
<protein>
    <submittedName>
        <fullName evidence="1">Aldose epimerase</fullName>
    </submittedName>
</protein>
<dbReference type="EMBL" id="JAIHOM010000071">
    <property type="protein sequence ID" value="MCW6037429.1"/>
    <property type="molecule type" value="Genomic_DNA"/>
</dbReference>
<dbReference type="SUPFAM" id="SSF74650">
    <property type="entry name" value="Galactose mutarotase-like"/>
    <property type="match status" value="1"/>
</dbReference>
<dbReference type="InterPro" id="IPR014718">
    <property type="entry name" value="GH-type_carb-bd"/>
</dbReference>
<dbReference type="RefSeq" id="WP_265265283.1">
    <property type="nucleotide sequence ID" value="NZ_JAIHOM010000071.1"/>
</dbReference>
<dbReference type="Pfam" id="PF01263">
    <property type="entry name" value="Aldose_epim"/>
    <property type="match status" value="1"/>
</dbReference>
<dbReference type="InterPro" id="IPR011013">
    <property type="entry name" value="Gal_mutarotase_sf_dom"/>
</dbReference>
<name>A0ABT3L7F2_9CYAN</name>
<dbReference type="PANTHER" id="PTHR11122:SF13">
    <property type="entry name" value="GLUCOSE-6-PHOSPHATE 1-EPIMERASE"/>
    <property type="match status" value="1"/>
</dbReference>
<evidence type="ECO:0000313" key="2">
    <source>
        <dbReference type="Proteomes" id="UP001526426"/>
    </source>
</evidence>
<dbReference type="InterPro" id="IPR008183">
    <property type="entry name" value="Aldose_1/G6P_1-epimerase"/>
</dbReference>
<proteinExistence type="predicted"/>
<evidence type="ECO:0000313" key="1">
    <source>
        <dbReference type="EMBL" id="MCW6037429.1"/>
    </source>
</evidence>